<reference evidence="2 3" key="1">
    <citation type="submission" date="2020-10" db="EMBL/GenBank/DDBJ databases">
        <title>Campylobacter and Helicobacter PacBio genomes.</title>
        <authorList>
            <person name="Lane C."/>
        </authorList>
    </citation>
    <scope>NUCLEOTIDE SEQUENCE [LARGE SCALE GENOMIC DNA]</scope>
    <source>
        <strain evidence="2 3">2016D-0077</strain>
    </source>
</reference>
<evidence type="ECO:0000313" key="2">
    <source>
        <dbReference type="EMBL" id="QOQ87019.1"/>
    </source>
</evidence>
<keyword evidence="1" id="KW-1133">Transmembrane helix</keyword>
<name>A0A7M1LEM2_9BACT</name>
<evidence type="ECO:0000256" key="1">
    <source>
        <dbReference type="SAM" id="Phobius"/>
    </source>
</evidence>
<dbReference type="OrthoDB" id="5339506at2"/>
<gene>
    <name evidence="2" type="ORF">IMC76_07345</name>
</gene>
<evidence type="ECO:0008006" key="4">
    <source>
        <dbReference type="Google" id="ProtNLM"/>
    </source>
</evidence>
<dbReference type="RefSeq" id="WP_051487271.1">
    <property type="nucleotide sequence ID" value="NZ_CP053842.1"/>
</dbReference>
<keyword evidence="3" id="KW-1185">Reference proteome</keyword>
<keyword evidence="1" id="KW-0472">Membrane</keyword>
<organism evidence="2 3">
    <name type="scientific">Campylobacter corcagiensis</name>
    <dbReference type="NCBI Taxonomy" id="1448857"/>
    <lineage>
        <taxon>Bacteria</taxon>
        <taxon>Pseudomonadati</taxon>
        <taxon>Campylobacterota</taxon>
        <taxon>Epsilonproteobacteria</taxon>
        <taxon>Campylobacterales</taxon>
        <taxon>Campylobacteraceae</taxon>
        <taxon>Campylobacter</taxon>
    </lineage>
</organism>
<protein>
    <recommendedName>
        <fullName evidence="4">Thioester dehydrase family protein</fullName>
    </recommendedName>
</protein>
<proteinExistence type="predicted"/>
<dbReference type="AlphaFoldDB" id="A0A7M1LEM2"/>
<sequence length="138" mass="15982">MNIGLMIVVAVIVGVVIYMEINKQLPRINEKELNPDMSRYMMFADKIDDEIDALRKGVLFGETKLFDSEKKDEFLEKLSSLRKELEFLQASHATNKNANIWEEKLAEFLAKFESVVEEYIKDGEAKNDEIRSSLQSKF</sequence>
<dbReference type="Proteomes" id="UP000594749">
    <property type="component" value="Chromosome"/>
</dbReference>
<dbReference type="EMBL" id="CP063078">
    <property type="protein sequence ID" value="QOQ87019.1"/>
    <property type="molecule type" value="Genomic_DNA"/>
</dbReference>
<evidence type="ECO:0000313" key="3">
    <source>
        <dbReference type="Proteomes" id="UP000594749"/>
    </source>
</evidence>
<accession>A0A7M1LEM2</accession>
<feature type="transmembrane region" description="Helical" evidence="1">
    <location>
        <begin position="6"/>
        <end position="21"/>
    </location>
</feature>
<keyword evidence="1" id="KW-0812">Transmembrane</keyword>